<dbReference type="Proteomes" id="UP001307889">
    <property type="component" value="Chromosome 1"/>
</dbReference>
<evidence type="ECO:0000313" key="1">
    <source>
        <dbReference type="EMBL" id="BES88232.1"/>
    </source>
</evidence>
<accession>A0ABN7AAH9</accession>
<reference evidence="1 2" key="1">
    <citation type="submission" date="2023-09" db="EMBL/GenBank/DDBJ databases">
        <title>Nesidiocoris tenuis whole genome shotgun sequence.</title>
        <authorList>
            <person name="Shibata T."/>
            <person name="Shimoda M."/>
            <person name="Kobayashi T."/>
            <person name="Uehara T."/>
        </authorList>
    </citation>
    <scope>NUCLEOTIDE SEQUENCE [LARGE SCALE GENOMIC DNA]</scope>
    <source>
        <strain evidence="1 2">Japan</strain>
    </source>
</reference>
<keyword evidence="2" id="KW-1185">Reference proteome</keyword>
<gene>
    <name evidence="1" type="ORF">NTJ_01038</name>
</gene>
<organism evidence="1 2">
    <name type="scientific">Nesidiocoris tenuis</name>
    <dbReference type="NCBI Taxonomy" id="355587"/>
    <lineage>
        <taxon>Eukaryota</taxon>
        <taxon>Metazoa</taxon>
        <taxon>Ecdysozoa</taxon>
        <taxon>Arthropoda</taxon>
        <taxon>Hexapoda</taxon>
        <taxon>Insecta</taxon>
        <taxon>Pterygota</taxon>
        <taxon>Neoptera</taxon>
        <taxon>Paraneoptera</taxon>
        <taxon>Hemiptera</taxon>
        <taxon>Heteroptera</taxon>
        <taxon>Panheteroptera</taxon>
        <taxon>Cimicomorpha</taxon>
        <taxon>Miridae</taxon>
        <taxon>Dicyphina</taxon>
        <taxon>Nesidiocoris</taxon>
    </lineage>
</organism>
<proteinExistence type="predicted"/>
<dbReference type="EMBL" id="AP028909">
    <property type="protein sequence ID" value="BES88232.1"/>
    <property type="molecule type" value="Genomic_DNA"/>
</dbReference>
<evidence type="ECO:0000313" key="2">
    <source>
        <dbReference type="Proteomes" id="UP001307889"/>
    </source>
</evidence>
<protein>
    <submittedName>
        <fullName evidence="1">Uncharacterized protein</fullName>
    </submittedName>
</protein>
<name>A0ABN7AAH9_9HEMI</name>
<sequence length="135" mass="15200">MNEPGGPKVVNKEREIWPMSRPRVAERPFDFLPPGIERPIKLTAPLGGGRFRYGGSRSPLSVRLLHRARFPSHSPVPRLRFFLPADRGKSIPLGADQGRCLSFRPAAELVGRRRIELPFSPDRFSFQTGKDSLNV</sequence>